<sequence>MNAQMLEDLFVESYMMVNFEITFNGVRQWFEMAGYDFDEATLFRCLLFPEQISSDRQAELARLVVYRYEDVFFQVSRMNDQDSVRVSIQDESEPVHQLLLRLMNVRSLRGVEDTIIDLGVALQKDKSSASPLYGPLHRFFEIK</sequence>
<dbReference type="Proteomes" id="UP001596113">
    <property type="component" value="Unassembled WGS sequence"/>
</dbReference>
<organism evidence="1 2">
    <name type="scientific">Cohnella soli</name>
    <dbReference type="NCBI Taxonomy" id="425005"/>
    <lineage>
        <taxon>Bacteria</taxon>
        <taxon>Bacillati</taxon>
        <taxon>Bacillota</taxon>
        <taxon>Bacilli</taxon>
        <taxon>Bacillales</taxon>
        <taxon>Paenibacillaceae</taxon>
        <taxon>Cohnella</taxon>
    </lineage>
</organism>
<keyword evidence="2" id="KW-1185">Reference proteome</keyword>
<accession>A0ABW0HQT1</accession>
<evidence type="ECO:0000313" key="2">
    <source>
        <dbReference type="Proteomes" id="UP001596113"/>
    </source>
</evidence>
<evidence type="ECO:0000313" key="1">
    <source>
        <dbReference type="EMBL" id="MFC5402452.1"/>
    </source>
</evidence>
<comment type="caution">
    <text evidence="1">The sequence shown here is derived from an EMBL/GenBank/DDBJ whole genome shotgun (WGS) entry which is preliminary data.</text>
</comment>
<dbReference type="RefSeq" id="WP_378130913.1">
    <property type="nucleotide sequence ID" value="NZ_JBHSMI010000012.1"/>
</dbReference>
<reference evidence="2" key="1">
    <citation type="journal article" date="2019" name="Int. J. Syst. Evol. Microbiol.">
        <title>The Global Catalogue of Microorganisms (GCM) 10K type strain sequencing project: providing services to taxonomists for standard genome sequencing and annotation.</title>
        <authorList>
            <consortium name="The Broad Institute Genomics Platform"/>
            <consortium name="The Broad Institute Genome Sequencing Center for Infectious Disease"/>
            <person name="Wu L."/>
            <person name="Ma J."/>
        </authorList>
    </citation>
    <scope>NUCLEOTIDE SEQUENCE [LARGE SCALE GENOMIC DNA]</scope>
    <source>
        <strain evidence="2">CGMCC 1.18575</strain>
    </source>
</reference>
<name>A0ABW0HQT1_9BACL</name>
<protein>
    <submittedName>
        <fullName evidence="1">Uncharacterized protein</fullName>
    </submittedName>
</protein>
<proteinExistence type="predicted"/>
<gene>
    <name evidence="1" type="ORF">ACFPOF_06845</name>
</gene>
<dbReference type="EMBL" id="JBHSMI010000012">
    <property type="protein sequence ID" value="MFC5402452.1"/>
    <property type="molecule type" value="Genomic_DNA"/>
</dbReference>